<keyword evidence="5" id="KW-1185">Reference proteome</keyword>
<accession>A0ABP4T2L7</accession>
<dbReference type="SUPFAM" id="SSF53335">
    <property type="entry name" value="S-adenosyl-L-methionine-dependent methyltransferases"/>
    <property type="match status" value="1"/>
</dbReference>
<keyword evidence="2" id="KW-0808">Transferase</keyword>
<evidence type="ECO:0000256" key="1">
    <source>
        <dbReference type="ARBA" id="ARBA00022603"/>
    </source>
</evidence>
<dbReference type="Gene3D" id="3.40.50.150">
    <property type="entry name" value="Vaccinia Virus protein VP39"/>
    <property type="match status" value="1"/>
</dbReference>
<organism evidence="4 5">
    <name type="scientific">Nonomuraea maheshkhaliensis</name>
    <dbReference type="NCBI Taxonomy" id="419590"/>
    <lineage>
        <taxon>Bacteria</taxon>
        <taxon>Bacillati</taxon>
        <taxon>Actinomycetota</taxon>
        <taxon>Actinomycetes</taxon>
        <taxon>Streptosporangiales</taxon>
        <taxon>Streptosporangiaceae</taxon>
        <taxon>Nonomuraea</taxon>
    </lineage>
</organism>
<evidence type="ECO:0000256" key="2">
    <source>
        <dbReference type="ARBA" id="ARBA00022679"/>
    </source>
</evidence>
<dbReference type="Proteomes" id="UP001500064">
    <property type="component" value="Unassembled WGS sequence"/>
</dbReference>
<keyword evidence="1" id="KW-0489">Methyltransferase</keyword>
<dbReference type="Pfam" id="PF01555">
    <property type="entry name" value="N6_N4_Mtase"/>
    <property type="match status" value="1"/>
</dbReference>
<sequence length="42" mass="4258">MGSGTTGIAARQLGRTFAGIELNADYCDLARTRITEAGGQGG</sequence>
<name>A0ABP4T2L7_9ACTN</name>
<proteinExistence type="predicted"/>
<reference evidence="5" key="1">
    <citation type="journal article" date="2019" name="Int. J. Syst. Evol. Microbiol.">
        <title>The Global Catalogue of Microorganisms (GCM) 10K type strain sequencing project: providing services to taxonomists for standard genome sequencing and annotation.</title>
        <authorList>
            <consortium name="The Broad Institute Genomics Platform"/>
            <consortium name="The Broad Institute Genome Sequencing Center for Infectious Disease"/>
            <person name="Wu L."/>
            <person name="Ma J."/>
        </authorList>
    </citation>
    <scope>NUCLEOTIDE SEQUENCE [LARGE SCALE GENOMIC DNA]</scope>
    <source>
        <strain evidence="5">JCM 13929</strain>
    </source>
</reference>
<evidence type="ECO:0000313" key="4">
    <source>
        <dbReference type="EMBL" id="GAA1681343.1"/>
    </source>
</evidence>
<dbReference type="InterPro" id="IPR029063">
    <property type="entry name" value="SAM-dependent_MTases_sf"/>
</dbReference>
<comment type="caution">
    <text evidence="4">The sequence shown here is derived from an EMBL/GenBank/DDBJ whole genome shotgun (WGS) entry which is preliminary data.</text>
</comment>
<feature type="domain" description="DNA methylase N-4/N-6" evidence="3">
    <location>
        <begin position="1"/>
        <end position="30"/>
    </location>
</feature>
<protein>
    <recommendedName>
        <fullName evidence="3">DNA methylase N-4/N-6 domain-containing protein</fullName>
    </recommendedName>
</protein>
<dbReference type="InterPro" id="IPR002941">
    <property type="entry name" value="DNA_methylase_N4/N6"/>
</dbReference>
<evidence type="ECO:0000259" key="3">
    <source>
        <dbReference type="Pfam" id="PF01555"/>
    </source>
</evidence>
<dbReference type="EMBL" id="BAAAMU010000124">
    <property type="protein sequence ID" value="GAA1681343.1"/>
    <property type="molecule type" value="Genomic_DNA"/>
</dbReference>
<evidence type="ECO:0000313" key="5">
    <source>
        <dbReference type="Proteomes" id="UP001500064"/>
    </source>
</evidence>
<gene>
    <name evidence="4" type="ORF">GCM10009733_092520</name>
</gene>